<dbReference type="EMBL" id="JBBNIB010000128">
    <property type="protein sequence ID" value="MEQ2688379.1"/>
    <property type="molecule type" value="Genomic_DNA"/>
</dbReference>
<feature type="region of interest" description="Disordered" evidence="1">
    <location>
        <begin position="460"/>
        <end position="487"/>
    </location>
</feature>
<dbReference type="Proteomes" id="UP001439984">
    <property type="component" value="Unassembled WGS sequence"/>
</dbReference>
<dbReference type="RefSeq" id="WP_265104414.1">
    <property type="nucleotide sequence ID" value="NZ_JBBNIB010000128.1"/>
</dbReference>
<name>A0ABV1ING8_9FIRM</name>
<organism evidence="2 3">
    <name type="scientific">Faecalibacterium longum</name>
    <dbReference type="NCBI Taxonomy" id="1851428"/>
    <lineage>
        <taxon>Bacteria</taxon>
        <taxon>Bacillati</taxon>
        <taxon>Bacillota</taxon>
        <taxon>Clostridia</taxon>
        <taxon>Eubacteriales</taxon>
        <taxon>Oscillospiraceae</taxon>
        <taxon>Faecalibacterium</taxon>
    </lineage>
</organism>
<sequence>MLTTFTAPAFAGTWYIEDGDITISAGESGNNVTQNENTAKNDTDTIITNREEGASSHTVTIDAKDKDDKVEVTLKDVNIDTSKQSKAAVSVTGSGDTTIELDGDNELKSGAGHAGLEHNKTDTSGELTIQDKDNNGSLEAAGGFKGAGIGSAGSNDAQVKITGGNITATSDDWGAGIGSGSYGTGTVEITGGEINATGGYLGAGIGGGCNGSGNVTISGGTITAAGGDGAAGIGGGYYNGATVTITGDAVIKNASNTKYGAGIGGGNGSDGNVTISGNAKIENATGGYGAAGIGGGAFSSPDKIGNGNVVIKDNAKIDNVQGGAYGAGIGGGIFGLSNVTIEGNTKVNVTGGAGGAAIGGGAGAENNSDNNGNQITIKSNENGSPTINAVGGGTDEGEKIVIGGAGIGAGCESDADADITLEGKVTITATAGKDNVAIGANGIEQEFSGLAEGSSITRYDSEGNDITLPTDPVPAVPSSSGGSSADASVQESVFPGLIVTDKDGQRISYTSIRGNNVLSLRVGRFTASLHASLSTLRQLRAEGIDTITFQTILCSTTLSVDELLAMGGEDTEVVLTHHIRSSMLTVGGKAV</sequence>
<accession>A0ABV1ING8</accession>
<gene>
    <name evidence="2" type="ORF">AAAU72_09400</name>
</gene>
<reference evidence="2 3" key="1">
    <citation type="submission" date="2024-04" db="EMBL/GenBank/DDBJ databases">
        <title>Human intestinal bacterial collection.</title>
        <authorList>
            <person name="Pauvert C."/>
            <person name="Hitch T.C.A."/>
            <person name="Clavel T."/>
        </authorList>
    </citation>
    <scope>NUCLEOTIDE SEQUENCE [LARGE SCALE GENOMIC DNA]</scope>
    <source>
        <strain evidence="2 3">CLA-AA-H236</strain>
    </source>
</reference>
<evidence type="ECO:0000313" key="3">
    <source>
        <dbReference type="Proteomes" id="UP001439984"/>
    </source>
</evidence>
<feature type="region of interest" description="Disordered" evidence="1">
    <location>
        <begin position="361"/>
        <end position="385"/>
    </location>
</feature>
<proteinExistence type="predicted"/>
<feature type="compositionally biased region" description="Low complexity" evidence="1">
    <location>
        <begin position="476"/>
        <end position="487"/>
    </location>
</feature>
<comment type="caution">
    <text evidence="2">The sequence shown here is derived from an EMBL/GenBank/DDBJ whole genome shotgun (WGS) entry which is preliminary data.</text>
</comment>
<feature type="compositionally biased region" description="Polar residues" evidence="1">
    <location>
        <begin position="365"/>
        <end position="385"/>
    </location>
</feature>
<evidence type="ECO:0000313" key="2">
    <source>
        <dbReference type="EMBL" id="MEQ2688379.1"/>
    </source>
</evidence>
<dbReference type="Pfam" id="PF18889">
    <property type="entry name" value="Beta_helix_3"/>
    <property type="match status" value="4"/>
</dbReference>
<keyword evidence="3" id="KW-1185">Reference proteome</keyword>
<evidence type="ECO:0000256" key="1">
    <source>
        <dbReference type="SAM" id="MobiDB-lite"/>
    </source>
</evidence>
<protein>
    <submittedName>
        <fullName evidence="2">Uncharacterized protein</fullName>
    </submittedName>
</protein>